<keyword evidence="3" id="KW-1185">Reference proteome</keyword>
<dbReference type="GO" id="GO:0008237">
    <property type="term" value="F:metallopeptidase activity"/>
    <property type="evidence" value="ECO:0007669"/>
    <property type="project" value="InterPro"/>
</dbReference>
<evidence type="ECO:0000313" key="2">
    <source>
        <dbReference type="EMBL" id="VEU37472.1"/>
    </source>
</evidence>
<reference evidence="2 3" key="1">
    <citation type="submission" date="2019-01" db="EMBL/GenBank/DDBJ databases">
        <authorList>
            <person name="Ferrante I. M."/>
        </authorList>
    </citation>
    <scope>NUCLEOTIDE SEQUENCE [LARGE SCALE GENOMIC DNA]</scope>
    <source>
        <strain evidence="2 3">B856</strain>
    </source>
</reference>
<dbReference type="InterPro" id="IPR024079">
    <property type="entry name" value="MetalloPept_cat_dom_sf"/>
</dbReference>
<evidence type="ECO:0000259" key="1">
    <source>
        <dbReference type="PROSITE" id="PS51670"/>
    </source>
</evidence>
<dbReference type="PROSITE" id="PS51670">
    <property type="entry name" value="SHKT"/>
    <property type="match status" value="1"/>
</dbReference>
<dbReference type="Gene3D" id="3.40.390.10">
    <property type="entry name" value="Collagenase (Catalytic Domain)"/>
    <property type="match status" value="1"/>
</dbReference>
<organism evidence="2 3">
    <name type="scientific">Pseudo-nitzschia multistriata</name>
    <dbReference type="NCBI Taxonomy" id="183589"/>
    <lineage>
        <taxon>Eukaryota</taxon>
        <taxon>Sar</taxon>
        <taxon>Stramenopiles</taxon>
        <taxon>Ochrophyta</taxon>
        <taxon>Bacillariophyta</taxon>
        <taxon>Bacillariophyceae</taxon>
        <taxon>Bacillariophycidae</taxon>
        <taxon>Bacillariales</taxon>
        <taxon>Bacillariaceae</taxon>
        <taxon>Pseudo-nitzschia</taxon>
    </lineage>
</organism>
<dbReference type="AlphaFoldDB" id="A0A448Z614"/>
<evidence type="ECO:0000313" key="3">
    <source>
        <dbReference type="Proteomes" id="UP000291116"/>
    </source>
</evidence>
<dbReference type="EMBL" id="CAACVS010000126">
    <property type="protein sequence ID" value="VEU37472.1"/>
    <property type="molecule type" value="Genomic_DNA"/>
</dbReference>
<dbReference type="InterPro" id="IPR003582">
    <property type="entry name" value="ShKT_dom"/>
</dbReference>
<dbReference type="SUPFAM" id="SSF55486">
    <property type="entry name" value="Metalloproteases ('zincins'), catalytic domain"/>
    <property type="match status" value="1"/>
</dbReference>
<dbReference type="Pfam" id="PF05548">
    <property type="entry name" value="Peptidase_M11"/>
    <property type="match status" value="1"/>
</dbReference>
<name>A0A448Z614_9STRA</name>
<dbReference type="OrthoDB" id="48545at2759"/>
<dbReference type="InterPro" id="IPR008752">
    <property type="entry name" value="Peptidase_M11"/>
</dbReference>
<feature type="domain" description="ShKT" evidence="1">
    <location>
        <begin position="485"/>
        <end position="526"/>
    </location>
</feature>
<dbReference type="Proteomes" id="UP000291116">
    <property type="component" value="Unassembled WGS sequence"/>
</dbReference>
<protein>
    <recommendedName>
        <fullName evidence="1">ShKT domain-containing protein</fullName>
    </recommendedName>
</protein>
<gene>
    <name evidence="2" type="ORF">PSNMU_V1.4_AUG-EV-PASAV3_0042910</name>
</gene>
<sequence>MSKGKRLKGVPRQEHRKILHNVKCILFRKETRYLSTKSTDPQATMVASEETWTCELENASGHDFVPATVELKGINNQFLESQGAKSGFSALVATEGIVEGGDGTMAMTIPPAALVKVLEQPTTLGNKLRRQSGRKRRNLAATSGTLKTLVVRVIAKNGIGPIANTVQLRSDVFEDKVCLKSQYEACSHGRLKIEPFTGYTETNRYIKDGVVSVGVDVAPIEGNKDNFEVAAKNRATEIYGDLGSQFDLVMFCIPPGTGPWLAYAYINRFDSFFNDEWCSSVSTQVHEVGHNLGLAHSGKDTDVYGDQSGMMGFSYKDDDFPLMCFNPAKSYQLGWYREQQDFVNPLTDILPMKYSREYILNGVDDFDRGESGVKEDLIILRLKQQNSREDYYIGFNRKKGRNAETVKDANCVTIVKKTSGPNEYGQSWQVSTLCEIQDSYTINNYDESSFDVTVKLISIIGKDAKVDIIASNSALCDTVRDSTSLRYKNKKRRNCNWVSKRKSRRCSKTWTNRPLSEWCPLTCGSCSGQLNIYSSGFGMNDSLPSTLCVDAQNVSFQNNFAKNCGWVGKEEEKKDERCAKEWLGIALSEFCPKTCGSC</sequence>
<accession>A0A448Z614</accession>
<proteinExistence type="predicted"/>